<keyword evidence="3" id="KW-1185">Reference proteome</keyword>
<name>A0A7T8GP39_CALRO</name>
<organism evidence="2 3">
    <name type="scientific">Caligus rogercresseyi</name>
    <name type="common">Sea louse</name>
    <dbReference type="NCBI Taxonomy" id="217165"/>
    <lineage>
        <taxon>Eukaryota</taxon>
        <taxon>Metazoa</taxon>
        <taxon>Ecdysozoa</taxon>
        <taxon>Arthropoda</taxon>
        <taxon>Crustacea</taxon>
        <taxon>Multicrustacea</taxon>
        <taxon>Hexanauplia</taxon>
        <taxon>Copepoda</taxon>
        <taxon>Siphonostomatoida</taxon>
        <taxon>Caligidae</taxon>
        <taxon>Caligus</taxon>
    </lineage>
</organism>
<dbReference type="Proteomes" id="UP000595437">
    <property type="component" value="Chromosome 18"/>
</dbReference>
<accession>A0A7T8GP39</accession>
<feature type="compositionally biased region" description="Basic and acidic residues" evidence="1">
    <location>
        <begin position="70"/>
        <end position="79"/>
    </location>
</feature>
<dbReference type="GO" id="GO:0005581">
    <property type="term" value="C:collagen trimer"/>
    <property type="evidence" value="ECO:0007669"/>
    <property type="project" value="UniProtKB-KW"/>
</dbReference>
<reference evidence="3" key="1">
    <citation type="submission" date="2021-01" db="EMBL/GenBank/DDBJ databases">
        <title>Caligus Genome Assembly.</title>
        <authorList>
            <person name="Gallardo-Escarate C."/>
        </authorList>
    </citation>
    <scope>NUCLEOTIDE SEQUENCE [LARGE SCALE GENOMIC DNA]</scope>
</reference>
<gene>
    <name evidence="2" type="ORF">FKW44_023494</name>
</gene>
<keyword evidence="2" id="KW-0176">Collagen</keyword>
<feature type="compositionally biased region" description="Polar residues" evidence="1">
    <location>
        <begin position="81"/>
        <end position="106"/>
    </location>
</feature>
<feature type="region of interest" description="Disordered" evidence="1">
    <location>
        <begin position="70"/>
        <end position="106"/>
    </location>
</feature>
<proteinExistence type="predicted"/>
<evidence type="ECO:0000256" key="1">
    <source>
        <dbReference type="SAM" id="MobiDB-lite"/>
    </source>
</evidence>
<dbReference type="EMBL" id="CP045907">
    <property type="protein sequence ID" value="QQP35314.1"/>
    <property type="molecule type" value="Genomic_DNA"/>
</dbReference>
<dbReference type="AlphaFoldDB" id="A0A7T8GP39"/>
<evidence type="ECO:0000313" key="3">
    <source>
        <dbReference type="Proteomes" id="UP000595437"/>
    </source>
</evidence>
<sequence>MNGPGEKGYMGPKGVIYILRANAQDLVQVVGHHAAIMNDLKYRNGDEKLTYALKELLPLIQDVKKENLSFRRGETEKAPRSLSTQAATLQGETHHALTQSSSRALS</sequence>
<protein>
    <submittedName>
        <fullName evidence="2">Molting cycle collagen and cuticulin-based cuticle</fullName>
    </submittedName>
</protein>
<evidence type="ECO:0000313" key="2">
    <source>
        <dbReference type="EMBL" id="QQP35314.1"/>
    </source>
</evidence>